<reference evidence="1 2" key="1">
    <citation type="submission" date="2021-06" db="EMBL/GenBank/DDBJ databases">
        <authorList>
            <person name="Sun Q."/>
            <person name="Li D."/>
        </authorList>
    </citation>
    <scope>NUCLEOTIDE SEQUENCE [LARGE SCALE GENOMIC DNA]</scope>
    <source>
        <strain evidence="1 2">MSJ-40</strain>
    </source>
</reference>
<proteinExistence type="predicted"/>
<sequence>MEYYKRGWFKYVPERFIPIIRPKIIDTINKEGNIIGRVAGINLKPIDLKEEKLLNEYIQAIIKLNQEQNKTLIIEDYNHIGKESVDEIRKKTNMRIFTGENTKIKSIPIAIKEIYNLLKEDLKKQEILVISDRKAIAKDIIKSFSKEVRFITTIGDTEENIEEIYNSILEETGLSLFHSSNIEKILSNYSIIVNLKDTLDFNISKLRKSAIVFDLSHSKIFKTADKGRNTYHVIEDFIFQLDSLGIEDTIWINNKLSSNIYESLNEKQDLKFYQIYSNGDYYYLRDFVNLVIRAKGKM</sequence>
<evidence type="ECO:0000313" key="1">
    <source>
        <dbReference type="EMBL" id="MBU5440354.1"/>
    </source>
</evidence>
<name>A0ABS6EBN9_9FIRM</name>
<dbReference type="EMBL" id="JAHLPM010000034">
    <property type="protein sequence ID" value="MBU5440354.1"/>
    <property type="molecule type" value="Genomic_DNA"/>
</dbReference>
<dbReference type="RefSeq" id="WP_216522589.1">
    <property type="nucleotide sequence ID" value="NZ_JAHLPM010000034.1"/>
</dbReference>
<evidence type="ECO:0000313" key="2">
    <source>
        <dbReference type="Proteomes" id="UP000749471"/>
    </source>
</evidence>
<organism evidence="1 2">
    <name type="scientific">Tissierella simiarum</name>
    <dbReference type="NCBI Taxonomy" id="2841534"/>
    <lineage>
        <taxon>Bacteria</taxon>
        <taxon>Bacillati</taxon>
        <taxon>Bacillota</taxon>
        <taxon>Tissierellia</taxon>
        <taxon>Tissierellales</taxon>
        <taxon>Tissierellaceae</taxon>
        <taxon>Tissierella</taxon>
    </lineage>
</organism>
<keyword evidence="2" id="KW-1185">Reference proteome</keyword>
<accession>A0ABS6EBN9</accession>
<comment type="caution">
    <text evidence="1">The sequence shown here is derived from an EMBL/GenBank/DDBJ whole genome shotgun (WGS) entry which is preliminary data.</text>
</comment>
<dbReference type="Proteomes" id="UP000749471">
    <property type="component" value="Unassembled WGS sequence"/>
</dbReference>
<gene>
    <name evidence="1" type="ORF">KQI42_20365</name>
</gene>
<protein>
    <submittedName>
        <fullName evidence="1">Uncharacterized protein</fullName>
    </submittedName>
</protein>